<evidence type="ECO:0000313" key="6">
    <source>
        <dbReference type="Ensembl" id="ENSPREP00000020029.1"/>
    </source>
</evidence>
<comment type="subcellular location">
    <subcellularLocation>
        <location evidence="1">Secreted</location>
    </subcellularLocation>
</comment>
<reference evidence="7" key="1">
    <citation type="submission" date="2013-11" db="EMBL/GenBank/DDBJ databases">
        <title>The genomic landscape of the Guanapo guppy.</title>
        <authorList>
            <person name="Kuenstner A."/>
            <person name="Dreyer C."/>
        </authorList>
    </citation>
    <scope>NUCLEOTIDE SEQUENCE</scope>
    <source>
        <strain evidence="7">Guanapo</strain>
    </source>
</reference>
<dbReference type="PROSITE" id="PS01185">
    <property type="entry name" value="CTCK_1"/>
    <property type="match status" value="1"/>
</dbReference>
<keyword evidence="2" id="KW-0964">Secreted</keyword>
<evidence type="ECO:0000313" key="7">
    <source>
        <dbReference type="Proteomes" id="UP000242638"/>
    </source>
</evidence>
<dbReference type="GO" id="GO:0005576">
    <property type="term" value="C:extracellular region"/>
    <property type="evidence" value="ECO:0007669"/>
    <property type="project" value="UniProtKB-SubCell"/>
</dbReference>
<dbReference type="AlphaFoldDB" id="A0A3P9PE14"/>
<reference evidence="6" key="3">
    <citation type="submission" date="2025-09" db="UniProtKB">
        <authorList>
            <consortium name="Ensembl"/>
        </authorList>
    </citation>
    <scope>IDENTIFICATION</scope>
    <source>
        <strain evidence="6">Guanapo</strain>
    </source>
</reference>
<dbReference type="Pfam" id="PF00007">
    <property type="entry name" value="Cys_knot"/>
    <property type="match status" value="1"/>
</dbReference>
<sequence>LKTMKTVIKHNGCKSEVDMPYCEGSCNTFFKYSEAANAMENSCSCCKEARASNRTVDLACDGGGTAPFTYMHVEECGCSHTECTAPAEQGVRRKRSFRLL</sequence>
<feature type="disulfide bond" evidence="4">
    <location>
        <begin position="22"/>
        <end position="76"/>
    </location>
</feature>
<proteinExistence type="predicted"/>
<comment type="caution">
    <text evidence="4">Lacks conserved residue(s) required for the propagation of feature annotation.</text>
</comment>
<dbReference type="Gene3D" id="2.10.90.10">
    <property type="entry name" value="Cystine-knot cytokines"/>
    <property type="match status" value="1"/>
</dbReference>
<dbReference type="InterPro" id="IPR029034">
    <property type="entry name" value="Cystine-knot_cytokine"/>
</dbReference>
<evidence type="ECO:0000256" key="1">
    <source>
        <dbReference type="ARBA" id="ARBA00004613"/>
    </source>
</evidence>
<evidence type="ECO:0000256" key="2">
    <source>
        <dbReference type="ARBA" id="ARBA00022525"/>
    </source>
</evidence>
<dbReference type="OMA" id="TNTECTA"/>
<dbReference type="Ensembl" id="ENSPRET00000020241.1">
    <property type="protein sequence ID" value="ENSPREP00000020029.1"/>
    <property type="gene ID" value="ENSPREG00000013556.1"/>
</dbReference>
<dbReference type="SMART" id="SM00041">
    <property type="entry name" value="CT"/>
    <property type="match status" value="1"/>
</dbReference>
<evidence type="ECO:0000259" key="5">
    <source>
        <dbReference type="PROSITE" id="PS01225"/>
    </source>
</evidence>
<feature type="disulfide bond" evidence="4">
    <location>
        <begin position="26"/>
        <end position="78"/>
    </location>
</feature>
<evidence type="ECO:0000256" key="4">
    <source>
        <dbReference type="PROSITE-ProRule" id="PRU00039"/>
    </source>
</evidence>
<accession>A0A3P9PE14</accession>
<protein>
    <recommendedName>
        <fullName evidence="5">CTCK domain-containing protein</fullName>
    </recommendedName>
</protein>
<organism evidence="6 7">
    <name type="scientific">Poecilia reticulata</name>
    <name type="common">Guppy</name>
    <name type="synonym">Acanthophacelus reticulatus</name>
    <dbReference type="NCBI Taxonomy" id="8081"/>
    <lineage>
        <taxon>Eukaryota</taxon>
        <taxon>Metazoa</taxon>
        <taxon>Chordata</taxon>
        <taxon>Craniata</taxon>
        <taxon>Vertebrata</taxon>
        <taxon>Euteleostomi</taxon>
        <taxon>Actinopterygii</taxon>
        <taxon>Neopterygii</taxon>
        <taxon>Teleostei</taxon>
        <taxon>Neoteleostei</taxon>
        <taxon>Acanthomorphata</taxon>
        <taxon>Ovalentaria</taxon>
        <taxon>Atherinomorphae</taxon>
        <taxon>Cyprinodontiformes</taxon>
        <taxon>Poeciliidae</taxon>
        <taxon>Poeciliinae</taxon>
        <taxon>Poecilia</taxon>
    </lineage>
</organism>
<dbReference type="Bgee" id="ENSPREG00000013556">
    <property type="expression patterns" value="Expressed in head and 1 other cell type or tissue"/>
</dbReference>
<dbReference type="PROSITE" id="PS01225">
    <property type="entry name" value="CTCK_2"/>
    <property type="match status" value="1"/>
</dbReference>
<dbReference type="GeneTree" id="ENSGT01150000288291"/>
<dbReference type="Proteomes" id="UP000242638">
    <property type="component" value="Unassembled WGS sequence"/>
</dbReference>
<evidence type="ECO:0000256" key="3">
    <source>
        <dbReference type="ARBA" id="ARBA00023157"/>
    </source>
</evidence>
<reference evidence="6" key="2">
    <citation type="submission" date="2025-08" db="UniProtKB">
        <authorList>
            <consortium name="Ensembl"/>
        </authorList>
    </citation>
    <scope>IDENTIFICATION</scope>
    <source>
        <strain evidence="6">Guanapo</strain>
    </source>
</reference>
<dbReference type="InterPro" id="IPR006208">
    <property type="entry name" value="Glyco_hormone_CN"/>
</dbReference>
<keyword evidence="3 4" id="KW-1015">Disulfide bond</keyword>
<feature type="domain" description="CTCK" evidence="5">
    <location>
        <begin position="1"/>
        <end position="84"/>
    </location>
</feature>
<name>A0A3P9PE14_POERE</name>
<keyword evidence="7" id="KW-1185">Reference proteome</keyword>
<dbReference type="InterPro" id="IPR006207">
    <property type="entry name" value="Cys_knot_C"/>
</dbReference>
<dbReference type="STRING" id="8081.ENSPREP00000020029"/>